<accession>A0A6A6SR45</accession>
<dbReference type="InterPro" id="IPR052053">
    <property type="entry name" value="IM_YidH-like"/>
</dbReference>
<feature type="compositionally biased region" description="Pro residues" evidence="5">
    <location>
        <begin position="1"/>
        <end position="16"/>
    </location>
</feature>
<dbReference type="AlphaFoldDB" id="A0A6A6SR45"/>
<feature type="transmembrane region" description="Helical" evidence="6">
    <location>
        <begin position="234"/>
        <end position="254"/>
    </location>
</feature>
<dbReference type="EMBL" id="MU004464">
    <property type="protein sequence ID" value="KAF2650179.1"/>
    <property type="molecule type" value="Genomic_DNA"/>
</dbReference>
<keyword evidence="3 6" id="KW-1133">Transmembrane helix</keyword>
<feature type="compositionally biased region" description="Basic and acidic residues" evidence="5">
    <location>
        <begin position="28"/>
        <end position="48"/>
    </location>
</feature>
<dbReference type="Proteomes" id="UP000799324">
    <property type="component" value="Unassembled WGS sequence"/>
</dbReference>
<reference evidence="8" key="1">
    <citation type="journal article" date="2020" name="Stud. Mycol.">
        <title>101 Dothideomycetes genomes: a test case for predicting lifestyles and emergence of pathogens.</title>
        <authorList>
            <person name="Haridas S."/>
            <person name="Albert R."/>
            <person name="Binder M."/>
            <person name="Bloem J."/>
            <person name="Labutti K."/>
            <person name="Salamov A."/>
            <person name="Andreopoulos B."/>
            <person name="Baker S."/>
            <person name="Barry K."/>
            <person name="Bills G."/>
            <person name="Bluhm B."/>
            <person name="Cannon C."/>
            <person name="Castanera R."/>
            <person name="Culley D."/>
            <person name="Daum C."/>
            <person name="Ezra D."/>
            <person name="Gonzalez J."/>
            <person name="Henrissat B."/>
            <person name="Kuo A."/>
            <person name="Liang C."/>
            <person name="Lipzen A."/>
            <person name="Lutzoni F."/>
            <person name="Magnuson J."/>
            <person name="Mondo S."/>
            <person name="Nolan M."/>
            <person name="Ohm R."/>
            <person name="Pangilinan J."/>
            <person name="Park H.-J."/>
            <person name="Ramirez L."/>
            <person name="Alfaro M."/>
            <person name="Sun H."/>
            <person name="Tritt A."/>
            <person name="Yoshinaga Y."/>
            <person name="Zwiers L.-H."/>
            <person name="Turgeon B."/>
            <person name="Goodwin S."/>
            <person name="Spatafora J."/>
            <person name="Crous P."/>
            <person name="Grigoriev I."/>
        </authorList>
    </citation>
    <scope>NUCLEOTIDE SEQUENCE</scope>
    <source>
        <strain evidence="8">CBS 122681</strain>
    </source>
</reference>
<dbReference type="InterPro" id="IPR003807">
    <property type="entry name" value="DUF202"/>
</dbReference>
<feature type="region of interest" description="Disordered" evidence="5">
    <location>
        <begin position="1"/>
        <end position="109"/>
    </location>
</feature>
<dbReference type="PANTHER" id="PTHR34187">
    <property type="entry name" value="FGR18P"/>
    <property type="match status" value="1"/>
</dbReference>
<organism evidence="8 9">
    <name type="scientific">Lophiostoma macrostomum CBS 122681</name>
    <dbReference type="NCBI Taxonomy" id="1314788"/>
    <lineage>
        <taxon>Eukaryota</taxon>
        <taxon>Fungi</taxon>
        <taxon>Dikarya</taxon>
        <taxon>Ascomycota</taxon>
        <taxon>Pezizomycotina</taxon>
        <taxon>Dothideomycetes</taxon>
        <taxon>Pleosporomycetidae</taxon>
        <taxon>Pleosporales</taxon>
        <taxon>Lophiostomataceae</taxon>
        <taxon>Lophiostoma</taxon>
    </lineage>
</organism>
<evidence type="ECO:0000256" key="4">
    <source>
        <dbReference type="ARBA" id="ARBA00023136"/>
    </source>
</evidence>
<evidence type="ECO:0000313" key="9">
    <source>
        <dbReference type="Proteomes" id="UP000799324"/>
    </source>
</evidence>
<feature type="transmembrane region" description="Helical" evidence="6">
    <location>
        <begin position="154"/>
        <end position="175"/>
    </location>
</feature>
<dbReference type="GO" id="GO:0012505">
    <property type="term" value="C:endomembrane system"/>
    <property type="evidence" value="ECO:0007669"/>
    <property type="project" value="UniProtKB-SubCell"/>
</dbReference>
<evidence type="ECO:0000259" key="7">
    <source>
        <dbReference type="Pfam" id="PF02656"/>
    </source>
</evidence>
<proteinExistence type="predicted"/>
<dbReference type="PANTHER" id="PTHR34187:SF1">
    <property type="entry name" value="DUF202 DOMAIN-CONTAINING PROTEIN"/>
    <property type="match status" value="1"/>
</dbReference>
<evidence type="ECO:0000256" key="2">
    <source>
        <dbReference type="ARBA" id="ARBA00022692"/>
    </source>
</evidence>
<dbReference type="OrthoDB" id="199599at2759"/>
<name>A0A6A6SR45_9PLEO</name>
<sequence length="255" mass="28334">MTEPSSSPPQAPPFTLPPAFLHGASDTLHPDSEEFVRGEAHRTAKELDPIYEPGASTSRSKHPKAPSAFRTPSLRARGASANSSPYHGGVPSIPSEVTTAQDSDGPEAQDVRRYRLRRQIPHWYDPIVRFWTRHVSVTIDEGSHRDHLALERTFLGYLRTSLAFAMTGVVIAQLFRLQHVENPNRTFGFYILGTPLAACFITFGAVVLLVGALRFWRQQAAMIRGKVVKGGWEIALIMVFSIAVSSTLFFYLIFT</sequence>
<keyword evidence="2 6" id="KW-0812">Transmembrane</keyword>
<evidence type="ECO:0000256" key="6">
    <source>
        <dbReference type="SAM" id="Phobius"/>
    </source>
</evidence>
<feature type="transmembrane region" description="Helical" evidence="6">
    <location>
        <begin position="187"/>
        <end position="213"/>
    </location>
</feature>
<protein>
    <recommendedName>
        <fullName evidence="7">DUF202 domain-containing protein</fullName>
    </recommendedName>
</protein>
<comment type="subcellular location">
    <subcellularLocation>
        <location evidence="1">Endomembrane system</location>
        <topology evidence="1">Multi-pass membrane protein</topology>
    </subcellularLocation>
</comment>
<evidence type="ECO:0000256" key="5">
    <source>
        <dbReference type="SAM" id="MobiDB-lite"/>
    </source>
</evidence>
<dbReference type="Pfam" id="PF02656">
    <property type="entry name" value="DUF202"/>
    <property type="match status" value="1"/>
</dbReference>
<feature type="domain" description="DUF202" evidence="7">
    <location>
        <begin position="145"/>
        <end position="220"/>
    </location>
</feature>
<gene>
    <name evidence="8" type="ORF">K491DRAFT_697514</name>
</gene>
<keyword evidence="9" id="KW-1185">Reference proteome</keyword>
<evidence type="ECO:0000256" key="1">
    <source>
        <dbReference type="ARBA" id="ARBA00004127"/>
    </source>
</evidence>
<keyword evidence="4 6" id="KW-0472">Membrane</keyword>
<evidence type="ECO:0000256" key="3">
    <source>
        <dbReference type="ARBA" id="ARBA00022989"/>
    </source>
</evidence>
<evidence type="ECO:0000313" key="8">
    <source>
        <dbReference type="EMBL" id="KAF2650179.1"/>
    </source>
</evidence>